<comment type="caution">
    <text evidence="2">The sequence shown here is derived from an EMBL/GenBank/DDBJ whole genome shotgun (WGS) entry which is preliminary data.</text>
</comment>
<proteinExistence type="predicted"/>
<dbReference type="CDD" id="cd20303">
    <property type="entry name" value="cupin_ChrR_1"/>
    <property type="match status" value="2"/>
</dbReference>
<dbReference type="InterPro" id="IPR011051">
    <property type="entry name" value="RmlC_Cupin_sf"/>
</dbReference>
<evidence type="ECO:0000259" key="1">
    <source>
        <dbReference type="Pfam" id="PF12973"/>
    </source>
</evidence>
<dbReference type="SUPFAM" id="SSF51182">
    <property type="entry name" value="RmlC-like cupins"/>
    <property type="match status" value="2"/>
</dbReference>
<dbReference type="RefSeq" id="WP_163668720.1">
    <property type="nucleotide sequence ID" value="NZ_QZCE01000002.1"/>
</dbReference>
<gene>
    <name evidence="2" type="ORF">D0962_27705</name>
</gene>
<evidence type="ECO:0000313" key="3">
    <source>
        <dbReference type="Proteomes" id="UP000473574"/>
    </source>
</evidence>
<dbReference type="Gene3D" id="2.60.120.10">
    <property type="entry name" value="Jelly Rolls"/>
    <property type="match status" value="1"/>
</dbReference>
<dbReference type="EMBL" id="QZCE01000002">
    <property type="protein sequence ID" value="NEZ66500.1"/>
    <property type="molecule type" value="Genomic_DNA"/>
</dbReference>
<sequence>MKIHADLTERAVVNTENLPWIDSPMAGVQRRMIERDGAEVARATSLVRYAPGSYFSAHTHGGGEEFFVLEGVFSDEHGDFGPGTYVRNPVGSSHTPHSKDGATILVKLRQMDPNDQQQVTIDTNKAGWSPGLVTGLHVLPLHSYGTEQVALVKWAPGTTFQQHRHWGGEEIFVLEGTFADEQGVYPQGTWLRNPPDSVHTPFSAEGCLMYVKTGHLQ</sequence>
<dbReference type="Pfam" id="PF12973">
    <property type="entry name" value="Cupin_7"/>
    <property type="match status" value="2"/>
</dbReference>
<dbReference type="InterPro" id="IPR014710">
    <property type="entry name" value="RmlC-like_jellyroll"/>
</dbReference>
<dbReference type="AlphaFoldDB" id="A0A6M0SDD1"/>
<organism evidence="2 3">
    <name type="scientific">Adonisia turfae CCMR0082</name>
    <dbReference type="NCBI Taxonomy" id="2304604"/>
    <lineage>
        <taxon>Bacteria</taxon>
        <taxon>Bacillati</taxon>
        <taxon>Cyanobacteriota</taxon>
        <taxon>Adonisia</taxon>
        <taxon>Adonisia turfae</taxon>
    </lineage>
</organism>
<name>A0A6M0SDD1_9CYAN</name>
<feature type="domain" description="ChrR-like cupin" evidence="1">
    <location>
        <begin position="9"/>
        <end position="111"/>
    </location>
</feature>
<evidence type="ECO:0000313" key="2">
    <source>
        <dbReference type="EMBL" id="NEZ66500.1"/>
    </source>
</evidence>
<accession>A0A6M0SDD1</accession>
<feature type="domain" description="ChrR-like cupin" evidence="1">
    <location>
        <begin position="116"/>
        <end position="217"/>
    </location>
</feature>
<dbReference type="InterPro" id="IPR025979">
    <property type="entry name" value="ChrR-like_cupin_dom"/>
</dbReference>
<reference evidence="2 3" key="1">
    <citation type="journal article" date="2020" name="Microb. Ecol.">
        <title>Ecogenomics of the Marine Benthic Filamentous Cyanobacterium Adonisia.</title>
        <authorList>
            <person name="Walter J.M."/>
            <person name="Coutinho F.H."/>
            <person name="Leomil L."/>
            <person name="Hargreaves P.I."/>
            <person name="Campeao M.E."/>
            <person name="Vieira V.V."/>
            <person name="Silva B.S."/>
            <person name="Fistarol G.O."/>
            <person name="Salomon P.S."/>
            <person name="Sawabe T."/>
            <person name="Mino S."/>
            <person name="Hosokawa M."/>
            <person name="Miyashita H."/>
            <person name="Maruyama F."/>
            <person name="van Verk M.C."/>
            <person name="Dutilh B.E."/>
            <person name="Thompson C.C."/>
            <person name="Thompson F.L."/>
        </authorList>
    </citation>
    <scope>NUCLEOTIDE SEQUENCE [LARGE SCALE GENOMIC DNA]</scope>
    <source>
        <strain evidence="2 3">CCMR0082</strain>
    </source>
</reference>
<protein>
    <submittedName>
        <fullName evidence="2">Cupin</fullName>
    </submittedName>
</protein>
<dbReference type="Proteomes" id="UP000473574">
    <property type="component" value="Unassembled WGS sequence"/>
</dbReference>